<accession>A0AAW0W074</accession>
<comment type="caution">
    <text evidence="2">The sequence shown here is derived from an EMBL/GenBank/DDBJ whole genome shotgun (WGS) entry which is preliminary data.</text>
</comment>
<sequence>MRDGTSEEIQCQLEQVQAAHLESQRQLQATQTALSQAHADNAKVALHYQQYTTQLASQTQSLQEQIKHLIVEKEELSAALEDTKDKLEAASTPSPSPDFNRDEMVAEKEHLKQTVTTLQDEILQLKEQNAAM</sequence>
<proteinExistence type="predicted"/>
<dbReference type="AlphaFoldDB" id="A0AAW0W074"/>
<evidence type="ECO:0000313" key="3">
    <source>
        <dbReference type="Proteomes" id="UP001445076"/>
    </source>
</evidence>
<feature type="non-terminal residue" evidence="2">
    <location>
        <position position="132"/>
    </location>
</feature>
<dbReference type="EMBL" id="JARKIK010000096">
    <property type="protein sequence ID" value="KAK8722182.1"/>
    <property type="molecule type" value="Genomic_DNA"/>
</dbReference>
<evidence type="ECO:0000313" key="2">
    <source>
        <dbReference type="EMBL" id="KAK8722182.1"/>
    </source>
</evidence>
<dbReference type="Proteomes" id="UP001445076">
    <property type="component" value="Unassembled WGS sequence"/>
</dbReference>
<gene>
    <name evidence="2" type="ORF">OTU49_012314</name>
</gene>
<evidence type="ECO:0000256" key="1">
    <source>
        <dbReference type="SAM" id="MobiDB-lite"/>
    </source>
</evidence>
<reference evidence="2 3" key="1">
    <citation type="journal article" date="2024" name="BMC Genomics">
        <title>Genome assembly of redclaw crayfish (Cherax quadricarinatus) provides insights into its immune adaptation and hypoxia tolerance.</title>
        <authorList>
            <person name="Liu Z."/>
            <person name="Zheng J."/>
            <person name="Li H."/>
            <person name="Fang K."/>
            <person name="Wang S."/>
            <person name="He J."/>
            <person name="Zhou D."/>
            <person name="Weng S."/>
            <person name="Chi M."/>
            <person name="Gu Z."/>
            <person name="He J."/>
            <person name="Li F."/>
            <person name="Wang M."/>
        </authorList>
    </citation>
    <scope>NUCLEOTIDE SEQUENCE [LARGE SCALE GENOMIC DNA]</scope>
    <source>
        <strain evidence="2">ZL_2023a</strain>
    </source>
</reference>
<organism evidence="2 3">
    <name type="scientific">Cherax quadricarinatus</name>
    <name type="common">Australian red claw crayfish</name>
    <dbReference type="NCBI Taxonomy" id="27406"/>
    <lineage>
        <taxon>Eukaryota</taxon>
        <taxon>Metazoa</taxon>
        <taxon>Ecdysozoa</taxon>
        <taxon>Arthropoda</taxon>
        <taxon>Crustacea</taxon>
        <taxon>Multicrustacea</taxon>
        <taxon>Malacostraca</taxon>
        <taxon>Eumalacostraca</taxon>
        <taxon>Eucarida</taxon>
        <taxon>Decapoda</taxon>
        <taxon>Pleocyemata</taxon>
        <taxon>Astacidea</taxon>
        <taxon>Parastacoidea</taxon>
        <taxon>Parastacidae</taxon>
        <taxon>Cherax</taxon>
    </lineage>
</organism>
<keyword evidence="3" id="KW-1185">Reference proteome</keyword>
<name>A0AAW0W074_CHEQU</name>
<protein>
    <submittedName>
        <fullName evidence="2">Uncharacterized protein</fullName>
    </submittedName>
</protein>
<feature type="region of interest" description="Disordered" evidence="1">
    <location>
        <begin position="81"/>
        <end position="102"/>
    </location>
</feature>